<dbReference type="SUPFAM" id="SSF117916">
    <property type="entry name" value="Fe-S cluster assembly (FSCA) domain-like"/>
    <property type="match status" value="1"/>
</dbReference>
<dbReference type="InterPro" id="IPR034904">
    <property type="entry name" value="FSCA_dom_sf"/>
</dbReference>
<accession>A0A382L590</accession>
<dbReference type="InterPro" id="IPR052339">
    <property type="entry name" value="Fe-S_Maturation_MIP18"/>
</dbReference>
<dbReference type="Pfam" id="PF01883">
    <property type="entry name" value="FeS_assembly_P"/>
    <property type="match status" value="1"/>
</dbReference>
<feature type="non-terminal residue" evidence="2">
    <location>
        <position position="1"/>
    </location>
</feature>
<dbReference type="PANTHER" id="PTHR42831">
    <property type="entry name" value="FE-S PROTEIN MATURATION AUXILIARY FACTOR YITW"/>
    <property type="match status" value="1"/>
</dbReference>
<feature type="non-terminal residue" evidence="2">
    <location>
        <position position="135"/>
    </location>
</feature>
<dbReference type="Gene3D" id="3.30.300.130">
    <property type="entry name" value="Fe-S cluster assembly (FSCA)"/>
    <property type="match status" value="1"/>
</dbReference>
<evidence type="ECO:0000313" key="2">
    <source>
        <dbReference type="EMBL" id="SVC30147.1"/>
    </source>
</evidence>
<organism evidence="2">
    <name type="scientific">marine metagenome</name>
    <dbReference type="NCBI Taxonomy" id="408172"/>
    <lineage>
        <taxon>unclassified sequences</taxon>
        <taxon>metagenomes</taxon>
        <taxon>ecological metagenomes</taxon>
    </lineage>
</organism>
<gene>
    <name evidence="2" type="ORF">METZ01_LOCUS283001</name>
</gene>
<feature type="domain" description="MIP18 family-like" evidence="1">
    <location>
        <begin position="77"/>
        <end position="134"/>
    </location>
</feature>
<name>A0A382L590_9ZZZZ</name>
<dbReference type="AlphaFoldDB" id="A0A382L590"/>
<dbReference type="PANTHER" id="PTHR42831:SF1">
    <property type="entry name" value="FE-S PROTEIN MATURATION AUXILIARY FACTOR YITW"/>
    <property type="match status" value="1"/>
</dbReference>
<evidence type="ECO:0000259" key="1">
    <source>
        <dbReference type="Pfam" id="PF01883"/>
    </source>
</evidence>
<protein>
    <recommendedName>
        <fullName evidence="1">MIP18 family-like domain-containing protein</fullName>
    </recommendedName>
</protein>
<proteinExistence type="predicted"/>
<dbReference type="EMBL" id="UINC01083952">
    <property type="protein sequence ID" value="SVC30147.1"/>
    <property type="molecule type" value="Genomic_DNA"/>
</dbReference>
<reference evidence="2" key="1">
    <citation type="submission" date="2018-05" db="EMBL/GenBank/DDBJ databases">
        <authorList>
            <person name="Lanie J.A."/>
            <person name="Ng W.-L."/>
            <person name="Kazmierczak K.M."/>
            <person name="Andrzejewski T.M."/>
            <person name="Davidsen T.M."/>
            <person name="Wayne K.J."/>
            <person name="Tettelin H."/>
            <person name="Glass J.I."/>
            <person name="Rusch D."/>
            <person name="Podicherti R."/>
            <person name="Tsui H.-C.T."/>
            <person name="Winkler M.E."/>
        </authorList>
    </citation>
    <scope>NUCLEOTIDE SEQUENCE</scope>
</reference>
<dbReference type="InterPro" id="IPR002744">
    <property type="entry name" value="MIP18-like"/>
</dbReference>
<sequence>VTVERDVEASVVPSGTRVTLEKGETATITQSLGGTFTVVVNGNMFRIDGKDADAIGQEQQLTPAEKVDKAENAEDLEKQVWDQMKTCYDPEIPVNIVDLGLIYDCHLEELEVGSHKASVKMTLTAPGCGMGPAIQ</sequence>